<comment type="caution">
    <text evidence="2">The sequence shown here is derived from an EMBL/GenBank/DDBJ whole genome shotgun (WGS) entry which is preliminary data.</text>
</comment>
<dbReference type="Pfam" id="PF13649">
    <property type="entry name" value="Methyltransf_25"/>
    <property type="match status" value="1"/>
</dbReference>
<dbReference type="InterPro" id="IPR041698">
    <property type="entry name" value="Methyltransf_25"/>
</dbReference>
<reference evidence="2" key="1">
    <citation type="journal article" date="2020" name="mSystems">
        <title>Genome- and Community-Level Interaction Insights into Carbon Utilization and Element Cycling Functions of Hydrothermarchaeota in Hydrothermal Sediment.</title>
        <authorList>
            <person name="Zhou Z."/>
            <person name="Liu Y."/>
            <person name="Xu W."/>
            <person name="Pan J."/>
            <person name="Luo Z.H."/>
            <person name="Li M."/>
        </authorList>
    </citation>
    <scope>NUCLEOTIDE SEQUENCE</scope>
    <source>
        <strain evidence="2">SpSt-1183</strain>
    </source>
</reference>
<evidence type="ECO:0000313" key="2">
    <source>
        <dbReference type="EMBL" id="HDS63439.1"/>
    </source>
</evidence>
<dbReference type="Proteomes" id="UP000885648">
    <property type="component" value="Unassembled WGS sequence"/>
</dbReference>
<sequence length="221" mass="24551">MKGEEHFHDRPDAYEGLITRIVPDAPAFFGTLVSMVPGGKPTVLELGSGTGYVTEMVLRTSPAAMVTCIDMDPAMLAVARRKETLRGVSFLKGDFRELWPEGKFDLVLTSLCLHHLPDPDRAIVVRNISTALRPGGVFINGDVFRGVTPEEEERDCRLWRQAMAENCLPAREIEAMLAKRKRNIACLDTLPGYLQKMRDAGFTQITSPYSHSIYTIVAGTR</sequence>
<dbReference type="CDD" id="cd02440">
    <property type="entry name" value="AdoMet_MTases"/>
    <property type="match status" value="1"/>
</dbReference>
<dbReference type="GO" id="GO:0008168">
    <property type="term" value="F:methyltransferase activity"/>
    <property type="evidence" value="ECO:0007669"/>
    <property type="project" value="UniProtKB-KW"/>
</dbReference>
<dbReference type="AlphaFoldDB" id="A0A831PP10"/>
<gene>
    <name evidence="2" type="ORF">ENN52_04840</name>
</gene>
<protein>
    <submittedName>
        <fullName evidence="2">Class I SAM-dependent methyltransferase</fullName>
    </submittedName>
</protein>
<name>A0A831PP10_9EURY</name>
<proteinExistence type="predicted"/>
<accession>A0A831PP10</accession>
<keyword evidence="2" id="KW-0808">Transferase</keyword>
<dbReference type="EMBL" id="DSBY01000200">
    <property type="protein sequence ID" value="HDS63439.1"/>
    <property type="molecule type" value="Genomic_DNA"/>
</dbReference>
<organism evidence="2">
    <name type="scientific">Methanofollis liminatans</name>
    <dbReference type="NCBI Taxonomy" id="2201"/>
    <lineage>
        <taxon>Archaea</taxon>
        <taxon>Methanobacteriati</taxon>
        <taxon>Methanobacteriota</taxon>
        <taxon>Stenosarchaea group</taxon>
        <taxon>Methanomicrobia</taxon>
        <taxon>Methanomicrobiales</taxon>
        <taxon>Methanomicrobiaceae</taxon>
        <taxon>Methanofollis</taxon>
    </lineage>
</organism>
<feature type="domain" description="Methyltransferase" evidence="1">
    <location>
        <begin position="43"/>
        <end position="136"/>
    </location>
</feature>
<dbReference type="PANTHER" id="PTHR43591">
    <property type="entry name" value="METHYLTRANSFERASE"/>
    <property type="match status" value="1"/>
</dbReference>
<dbReference type="Gene3D" id="3.40.50.150">
    <property type="entry name" value="Vaccinia Virus protein VP39"/>
    <property type="match status" value="1"/>
</dbReference>
<dbReference type="GO" id="GO:0032259">
    <property type="term" value="P:methylation"/>
    <property type="evidence" value="ECO:0007669"/>
    <property type="project" value="UniProtKB-KW"/>
</dbReference>
<dbReference type="InterPro" id="IPR029063">
    <property type="entry name" value="SAM-dependent_MTases_sf"/>
</dbReference>
<evidence type="ECO:0000259" key="1">
    <source>
        <dbReference type="Pfam" id="PF13649"/>
    </source>
</evidence>
<dbReference type="SUPFAM" id="SSF53335">
    <property type="entry name" value="S-adenosyl-L-methionine-dependent methyltransferases"/>
    <property type="match status" value="1"/>
</dbReference>
<keyword evidence="2" id="KW-0489">Methyltransferase</keyword>